<dbReference type="InterPro" id="IPR017978">
    <property type="entry name" value="GPCR_3_C"/>
</dbReference>
<evidence type="ECO:0000256" key="7">
    <source>
        <dbReference type="ARBA" id="ARBA00023180"/>
    </source>
</evidence>
<feature type="domain" description="G-protein coupled receptors family 3 profile" evidence="11">
    <location>
        <begin position="448"/>
        <end position="718"/>
    </location>
</feature>
<evidence type="ECO:0000256" key="3">
    <source>
        <dbReference type="ARBA" id="ARBA00022989"/>
    </source>
</evidence>
<evidence type="ECO:0000256" key="1">
    <source>
        <dbReference type="ARBA" id="ARBA00004141"/>
    </source>
</evidence>
<dbReference type="PANTHER" id="PTHR10519">
    <property type="entry name" value="GABA-B RECEPTOR"/>
    <property type="match status" value="1"/>
</dbReference>
<keyword evidence="8" id="KW-0807">Transducer</keyword>
<dbReference type="Gene3D" id="3.40.50.2300">
    <property type="match status" value="2"/>
</dbReference>
<gene>
    <name evidence="12" type="ORF">GBAR_LOCUS14684</name>
</gene>
<feature type="transmembrane region" description="Helical" evidence="9">
    <location>
        <begin position="451"/>
        <end position="472"/>
    </location>
</feature>
<feature type="signal peptide" evidence="10">
    <location>
        <begin position="1"/>
        <end position="17"/>
    </location>
</feature>
<reference evidence="12" key="1">
    <citation type="submission" date="2023-03" db="EMBL/GenBank/DDBJ databases">
        <authorList>
            <person name="Steffen K."/>
            <person name="Cardenas P."/>
        </authorList>
    </citation>
    <scope>NUCLEOTIDE SEQUENCE</scope>
</reference>
<dbReference type="Proteomes" id="UP001174909">
    <property type="component" value="Unassembled WGS sequence"/>
</dbReference>
<dbReference type="AlphaFoldDB" id="A0AA35WSZ8"/>
<keyword evidence="6 12" id="KW-0675">Receptor</keyword>
<keyword evidence="4" id="KW-0297">G-protein coupled receptor</keyword>
<evidence type="ECO:0000259" key="11">
    <source>
        <dbReference type="PROSITE" id="PS50259"/>
    </source>
</evidence>
<evidence type="ECO:0000256" key="9">
    <source>
        <dbReference type="SAM" id="Phobius"/>
    </source>
</evidence>
<dbReference type="PANTHER" id="PTHR10519:SF68">
    <property type="entry name" value="METABOTROPIC GLUTAMATE RECEPTOR-LIKE PROTEIN Q"/>
    <property type="match status" value="1"/>
</dbReference>
<dbReference type="PROSITE" id="PS50259">
    <property type="entry name" value="G_PROTEIN_RECEP_F3_4"/>
    <property type="match status" value="1"/>
</dbReference>
<dbReference type="InterPro" id="IPR002455">
    <property type="entry name" value="GPCR3_GABA-B"/>
</dbReference>
<name>A0AA35WSZ8_GEOBA</name>
<dbReference type="InterPro" id="IPR001828">
    <property type="entry name" value="ANF_lig-bd_rcpt"/>
</dbReference>
<keyword evidence="2 9" id="KW-0812">Transmembrane</keyword>
<dbReference type="GO" id="GO:0004965">
    <property type="term" value="F:G protein-coupled GABA receptor activity"/>
    <property type="evidence" value="ECO:0007669"/>
    <property type="project" value="InterPro"/>
</dbReference>
<accession>A0AA35WSZ8</accession>
<proteinExistence type="predicted"/>
<dbReference type="Pfam" id="PF00003">
    <property type="entry name" value="7tm_3"/>
    <property type="match status" value="1"/>
</dbReference>
<feature type="chain" id="PRO_5041434138" evidence="10">
    <location>
        <begin position="18"/>
        <end position="768"/>
    </location>
</feature>
<dbReference type="EMBL" id="CASHTH010002150">
    <property type="protein sequence ID" value="CAI8025407.1"/>
    <property type="molecule type" value="Genomic_DNA"/>
</dbReference>
<evidence type="ECO:0000256" key="10">
    <source>
        <dbReference type="SAM" id="SignalP"/>
    </source>
</evidence>
<keyword evidence="13" id="KW-1185">Reference proteome</keyword>
<feature type="transmembrane region" description="Helical" evidence="9">
    <location>
        <begin position="619"/>
        <end position="642"/>
    </location>
</feature>
<keyword evidence="10" id="KW-0732">Signal</keyword>
<evidence type="ECO:0000256" key="5">
    <source>
        <dbReference type="ARBA" id="ARBA00023136"/>
    </source>
</evidence>
<keyword evidence="3 9" id="KW-1133">Transmembrane helix</keyword>
<dbReference type="SUPFAM" id="SSF53822">
    <property type="entry name" value="Periplasmic binding protein-like I"/>
    <property type="match status" value="1"/>
</dbReference>
<feature type="transmembrane region" description="Helical" evidence="9">
    <location>
        <begin position="484"/>
        <end position="507"/>
    </location>
</feature>
<feature type="transmembrane region" description="Helical" evidence="9">
    <location>
        <begin position="691"/>
        <end position="709"/>
    </location>
</feature>
<comment type="subcellular location">
    <subcellularLocation>
        <location evidence="1">Membrane</location>
        <topology evidence="1">Multi-pass membrane protein</topology>
    </subcellularLocation>
</comment>
<keyword evidence="7" id="KW-0325">Glycoprotein</keyword>
<feature type="transmembrane region" description="Helical" evidence="9">
    <location>
        <begin position="662"/>
        <end position="679"/>
    </location>
</feature>
<dbReference type="GO" id="GO:0038039">
    <property type="term" value="C:G protein-coupled receptor heterodimeric complex"/>
    <property type="evidence" value="ECO:0007669"/>
    <property type="project" value="TreeGrafter"/>
</dbReference>
<dbReference type="GO" id="GO:0007214">
    <property type="term" value="P:gamma-aminobutyric acid signaling pathway"/>
    <property type="evidence" value="ECO:0007669"/>
    <property type="project" value="TreeGrafter"/>
</dbReference>
<dbReference type="InterPro" id="IPR028082">
    <property type="entry name" value="Peripla_BP_I"/>
</dbReference>
<evidence type="ECO:0000313" key="13">
    <source>
        <dbReference type="Proteomes" id="UP001174909"/>
    </source>
</evidence>
<evidence type="ECO:0000256" key="2">
    <source>
        <dbReference type="ARBA" id="ARBA00022692"/>
    </source>
</evidence>
<evidence type="ECO:0000256" key="6">
    <source>
        <dbReference type="ARBA" id="ARBA00023170"/>
    </source>
</evidence>
<sequence>MVALLVFVALVLSSSLARQPQYEVLVILPDARVSEWSVESGDLQHAVELAQQSVYSLSFPFDFTVKTLEVDSSSVSLAQLVHELIHNEGRLTVAVVGFFCKRTLQELELIGVGGREHLGLVQISVNTFLPVTGGSSRPYYYQMFPSSLAYAEALTQLMQHVGWTRVGVAFTEHQDSYYYEIYQQVIGALNKHGHDDSIFKVTNDIEALREHSVMQAIRSIHVSGVKIVYVLLPPLETVMLICRAYDYGLRWPEYGWIVPDINLANVSLERGVICDSNAFHGIIYFRTVLSHNATRLKEVSSQVQIPLETSLRNSNIYTRAIYDSILATAFSLNITFSQVKDFLNSGESKNSFHLQSYRNRAQRRVSHMIGEVLSSGVSFMGALGKTTFNRSNGPVVETNISIFQAIHGKSSKIGAYNPMSNTSHYVVPKAPIPSDKLARIYSRLPVSLEGLLTTCMAICFLIAVVNLTLYMYYRNTPEIKSSSFRLSMVIHVSSIIMMIGGQFYISISAVAIDKSYGKVVCTLLNWLIYPWGDIILATLLVKISRIKYIFSHSQGKINMKLCSDTTLLLVIAFVFAGKVLILSLWTSLDVFTNTDVEIYHPEAKPPYYEVEQHCLSRYYFLWLCTSLGYTAILGAVLGCAVFRARKIRHKDFNDTKKINMTVVVCFVTVGIVVPMWWTFRAAGNTNASTTLLALLYMILPMSCQTCLFLPKTIPPLMRSISASNVLKESGGNFPQVKRRLSERFISSQVSQMRFSNPSNTTSMSMSTS</sequence>
<protein>
    <submittedName>
        <fullName evidence="12">Gamma-aminobutyric acid type B receptor subunit 2</fullName>
    </submittedName>
</protein>
<feature type="transmembrane region" description="Helical" evidence="9">
    <location>
        <begin position="565"/>
        <end position="585"/>
    </location>
</feature>
<evidence type="ECO:0000256" key="4">
    <source>
        <dbReference type="ARBA" id="ARBA00023040"/>
    </source>
</evidence>
<feature type="transmembrane region" description="Helical" evidence="9">
    <location>
        <begin position="527"/>
        <end position="544"/>
    </location>
</feature>
<evidence type="ECO:0000313" key="12">
    <source>
        <dbReference type="EMBL" id="CAI8025407.1"/>
    </source>
</evidence>
<organism evidence="12 13">
    <name type="scientific">Geodia barretti</name>
    <name type="common">Barrett's horny sponge</name>
    <dbReference type="NCBI Taxonomy" id="519541"/>
    <lineage>
        <taxon>Eukaryota</taxon>
        <taxon>Metazoa</taxon>
        <taxon>Porifera</taxon>
        <taxon>Demospongiae</taxon>
        <taxon>Heteroscleromorpha</taxon>
        <taxon>Tetractinellida</taxon>
        <taxon>Astrophorina</taxon>
        <taxon>Geodiidae</taxon>
        <taxon>Geodia</taxon>
    </lineage>
</organism>
<evidence type="ECO:0000256" key="8">
    <source>
        <dbReference type="ARBA" id="ARBA00023224"/>
    </source>
</evidence>
<dbReference type="Pfam" id="PF01094">
    <property type="entry name" value="ANF_receptor"/>
    <property type="match status" value="1"/>
</dbReference>
<comment type="caution">
    <text evidence="12">The sequence shown here is derived from an EMBL/GenBank/DDBJ whole genome shotgun (WGS) entry which is preliminary data.</text>
</comment>
<keyword evidence="5 9" id="KW-0472">Membrane</keyword>